<evidence type="ECO:0000313" key="4">
    <source>
        <dbReference type="Proteomes" id="UP000008553"/>
    </source>
</evidence>
<dbReference type="GO" id="GO:0006400">
    <property type="term" value="P:tRNA modification"/>
    <property type="evidence" value="ECO:0007669"/>
    <property type="project" value="InterPro"/>
</dbReference>
<dbReference type="AlphaFoldDB" id="Q7RKK2"/>
<dbReference type="Gene3D" id="3.30.2300.10">
    <property type="entry name" value="THUMP superfamily"/>
    <property type="match status" value="1"/>
</dbReference>
<evidence type="ECO:0000256" key="2">
    <source>
        <dbReference type="SAM" id="Phobius"/>
    </source>
</evidence>
<keyword evidence="2" id="KW-1133">Transmembrane helix</keyword>
<keyword evidence="2" id="KW-0812">Transmembrane</keyword>
<dbReference type="PANTHER" id="PTHR13452">
    <property type="entry name" value="THUMP DOMAIN CONTAINING PROTEIN 1-RELATED"/>
    <property type="match status" value="1"/>
</dbReference>
<dbReference type="Proteomes" id="UP000008553">
    <property type="component" value="Unassembled WGS sequence"/>
</dbReference>
<sequence length="396" mass="45817">MYECHIILQSFFFSIFFLFFFYFFFDFFYNFFFKNLTNRQKINVNAQCKGILMSALSNRRTNAGIKELLNFINLNFPANNNDVIKKIEATDEVNKKVNGEANNEVNVEVNVEVNGEENGEENKISTIEKELKDEICKANSEHNRFVPLRNIIKNFTFIKFNNDNDLNPSDIINKTFMLATNKKEKYFFRNICKIIPLDTICKPHLSPFIKTLLPLMRKHFTDGKCMEDTFTVNYLLKIMNVPDEKTDEKNDEKNEGKNDEKNGEKSEEKNEGKNDEKNEGKNDEKNEGKNDEKNEGKSGEKSEEKSEEKSGEKNEDSSGNKKSWALIYKCCNTKTLTKRDVLKVLDNCIGNNYSVNLTKPDMAIIVYVTEIMCGISIVKDYASTRKFNIGSFNDDS</sequence>
<feature type="region of interest" description="Disordered" evidence="1">
    <location>
        <begin position="244"/>
        <end position="319"/>
    </location>
</feature>
<feature type="transmembrane region" description="Helical" evidence="2">
    <location>
        <begin position="6"/>
        <end position="32"/>
    </location>
</feature>
<dbReference type="SUPFAM" id="SSF143437">
    <property type="entry name" value="THUMP domain-like"/>
    <property type="match status" value="1"/>
</dbReference>
<accession>Q7RKK2</accession>
<dbReference type="PANTHER" id="PTHR13452:SF10">
    <property type="entry name" value="THUMP DOMAIN-CONTAINING PROTEIN 1"/>
    <property type="match status" value="1"/>
</dbReference>
<dbReference type="EMBL" id="AABL01000812">
    <property type="protein sequence ID" value="EAA22413.1"/>
    <property type="molecule type" value="Genomic_DNA"/>
</dbReference>
<dbReference type="CDD" id="cd11717">
    <property type="entry name" value="THUMP_THUMPD1_like"/>
    <property type="match status" value="1"/>
</dbReference>
<dbReference type="InParanoid" id="Q7RKK2"/>
<name>Q7RKK2_PLAYO</name>
<dbReference type="STRING" id="73239.Q7RKK2"/>
<organism evidence="3 4">
    <name type="scientific">Plasmodium yoelii yoelii</name>
    <dbReference type="NCBI Taxonomy" id="73239"/>
    <lineage>
        <taxon>Eukaryota</taxon>
        <taxon>Sar</taxon>
        <taxon>Alveolata</taxon>
        <taxon>Apicomplexa</taxon>
        <taxon>Aconoidasida</taxon>
        <taxon>Haemosporida</taxon>
        <taxon>Plasmodiidae</taxon>
        <taxon>Plasmodium</taxon>
        <taxon>Plasmodium (Vinckeia)</taxon>
    </lineage>
</organism>
<dbReference type="InterPro" id="IPR040183">
    <property type="entry name" value="THUMPD1-like"/>
</dbReference>
<dbReference type="PaxDb" id="73239-Q7RKK2"/>
<gene>
    <name evidence="3" type="ORF">PY02899</name>
</gene>
<proteinExistence type="predicted"/>
<evidence type="ECO:0000256" key="1">
    <source>
        <dbReference type="SAM" id="MobiDB-lite"/>
    </source>
</evidence>
<keyword evidence="4" id="KW-1185">Reference proteome</keyword>
<evidence type="ECO:0008006" key="5">
    <source>
        <dbReference type="Google" id="ProtNLM"/>
    </source>
</evidence>
<reference evidence="3 4" key="1">
    <citation type="journal article" date="2002" name="Nature">
        <title>Genome sequence and comparative analysis of the model rodent malaria parasite Plasmodium yoelii yoelii.</title>
        <authorList>
            <person name="Carlton J.M."/>
            <person name="Angiuoli S.V."/>
            <person name="Suh B.B."/>
            <person name="Kooij T.W."/>
            <person name="Pertea M."/>
            <person name="Silva J.C."/>
            <person name="Ermolaeva M.D."/>
            <person name="Allen J.E."/>
            <person name="Selengut J.D."/>
            <person name="Koo H.L."/>
            <person name="Peterson J.D."/>
            <person name="Pop M."/>
            <person name="Kosack D.S."/>
            <person name="Shumway M.F."/>
            <person name="Bidwell S.L."/>
            <person name="Shallom S.J."/>
            <person name="van Aken S.E."/>
            <person name="Riedmuller S.B."/>
            <person name="Feldblyum T.V."/>
            <person name="Cho J.K."/>
            <person name="Quackenbush J."/>
            <person name="Sedegah M."/>
            <person name="Shoaibi A."/>
            <person name="Cummings L.M."/>
            <person name="Florens L."/>
            <person name="Yates J.R."/>
            <person name="Raine J.D."/>
            <person name="Sinden R.E."/>
            <person name="Harris M.A."/>
            <person name="Cunningham D.A."/>
            <person name="Preiser P.R."/>
            <person name="Bergman L.W."/>
            <person name="Vaidya A.B."/>
            <person name="van Lin L.H."/>
            <person name="Janse C.J."/>
            <person name="Waters A.P."/>
            <person name="Smith H.O."/>
            <person name="White O.R."/>
            <person name="Salzberg S.L."/>
            <person name="Venter J.C."/>
            <person name="Fraser C.M."/>
            <person name="Hoffman S.L."/>
            <person name="Gardner M.J."/>
            <person name="Carucci D.J."/>
        </authorList>
    </citation>
    <scope>NUCLEOTIDE SEQUENCE [LARGE SCALE GENOMIC DNA]</scope>
    <source>
        <strain evidence="3 4">17XNL</strain>
    </source>
</reference>
<protein>
    <recommendedName>
        <fullName evidence="5">THUMP domain-containing protein</fullName>
    </recommendedName>
</protein>
<evidence type="ECO:0000313" key="3">
    <source>
        <dbReference type="EMBL" id="EAA22413.1"/>
    </source>
</evidence>
<comment type="caution">
    <text evidence="3">The sequence shown here is derived from an EMBL/GenBank/DDBJ whole genome shotgun (WGS) entry which is preliminary data.</text>
</comment>
<dbReference type="GO" id="GO:0003723">
    <property type="term" value="F:RNA binding"/>
    <property type="evidence" value="ECO:0007669"/>
    <property type="project" value="InterPro"/>
</dbReference>
<keyword evidence="2" id="KW-0472">Membrane</keyword>